<keyword evidence="2" id="KW-1185">Reference proteome</keyword>
<sequence length="32" mass="3567">MQPTIIAVCVRFAIAEMINKAILKDAYGETKQ</sequence>
<evidence type="ECO:0000313" key="1">
    <source>
        <dbReference type="EMBL" id="VVC17370.1"/>
    </source>
</evidence>
<reference evidence="1 2" key="1">
    <citation type="submission" date="2020-02" db="EMBL/GenBank/DDBJ databases">
        <authorList>
            <person name="Petit M.-A."/>
            <person name="Lossouarn J."/>
        </authorList>
    </citation>
    <scope>NUCLEOTIDE SEQUENCE [LARGE SCALE GENOMIC DNA]</scope>
</reference>
<name>A0A653G7G4_9CAUD</name>
<proteinExistence type="predicted"/>
<organism evidence="1 2">
    <name type="scientific">Escherichia phage VpaE1_ev035</name>
    <dbReference type="NCBI Taxonomy" id="2695839"/>
    <lineage>
        <taxon>Viruses</taxon>
        <taxon>Duplodnaviria</taxon>
        <taxon>Heunggongvirae</taxon>
        <taxon>Uroviricota</taxon>
        <taxon>Caudoviricetes</taxon>
        <taxon>Andersonviridae</taxon>
        <taxon>Ounavirinae</taxon>
        <taxon>Felixounavirus</taxon>
        <taxon>Felixounavirus ev035</taxon>
    </lineage>
</organism>
<dbReference type="Proteomes" id="UP000424535">
    <property type="component" value="Chromosome"/>
</dbReference>
<dbReference type="EMBL" id="LR699048">
    <property type="protein sequence ID" value="VVC17370.1"/>
    <property type="molecule type" value="Genomic_DNA"/>
</dbReference>
<accession>A0A653G7G4</accession>
<evidence type="ECO:0000313" key="2">
    <source>
        <dbReference type="Proteomes" id="UP000424535"/>
    </source>
</evidence>
<protein>
    <submittedName>
        <fullName evidence="1">Uncharacterized protein</fullName>
    </submittedName>
</protein>